<sequence>MKKPLLLPNVVLMSLFAYAAGVQAGTAKVETDESDPTRQWQINGSAVNLNTNIDVSSGFDAGLNLDILSNFKQQKLSFSNSANQTPLSMTATVYGVVPNRPQPAHLISNANQSLVSVVGVGSSDLHHNTGAVGPTINGTIKTSVYVTLDGGKYNANDGGPTSVYHFRSQGADGNSDESGFVAADPFGANGGNVSVDLYNYDSARANAITASGTLAQGSSSLPWEAGAALLSAVSQGGQGTVRDALPFDGGFGGNVSVWTDQNAVLTLDVDAKANSPVVGLLALSRGGKGSTVDDRTGHNGKGGEVDVTFSSIIEGSKPYSMGIVAASVGAASQYETLTRPSASGGGSNVSVRLEFADINLSSTNTIGVVATSTAENPKANGSIGGSGNSYRDVLVSLDSFSSISVGNTTDSATATDTTIGVLANSAVGWSSQPFLGTAPSSMSSPGSVGNVTIENKGSITALGSGAIGVLAQSIAGNGASASGGVLSFIGDSGGAGGTAGKVTYKGDGGKITAKGAGATGLLMQSIAGGGGNGGNAAGLFVAVGGHGGHGGEAGTVSFSQKNGASITTEGNYAQGVVLQSVGGGGGNGGHSSSYSVGVPTSTSIGGRGGVGGDGGTLEFGGLSDSGSDQTSTITTSGQHAHGVVAHTIGSGGGKGGAAHSYDGGVGLNVALGVGGDGGHAGNGGDIKGANGASTASSFGDVVTTGHDAIGMLLQSIGGGGGVGGASTADAFSTLSIPEVPNINVGIAVGGTGGMGGNGGKINFDLANNMTTRGAFSHGFVLQSVGGGGGVGGDATAGAAAILANNEFTMNTTLGLGGDGGAGGKGGAIVLGLSGTQATRGHGASAILAQSTGGGGGAGGVGNSATVVAIPLEEKNYQLGLSAGGKGGSGATGGSITATTHGDSVLSTLGSGAPALVAQSVGGGGGVAGNAGSQGIGGKLTTKVSVGGDGGSGNHGGNVSVSHSGKITTGGRYQVQYQTESGETALTTPIAIGGSSHGIVAQSIGGGGGMAGNADPAKSILPDLAETIIDDVNKIMDAKGTILWIASRVVNWEKKEHEFPKSYSVSLAVGGTGGAGGNGGNVDVTLEKGAQIVTQGHRSYGIFAQSVGGGGGEAGEATGDAILDADAELSPLTGADFSLGINVGGGGGAAGDGGAVSVHTGNFGSNQRDNFVTTAGYASHAVFMQSVGGGGGVGHEGSIFGLGEKLAGADVPTITLGKAPSSSGASGKGGDIYYGALSKPASQRAWITTAGDDAAAIFAQSVGGAGGTATMGCTNSGLSTLQATSACHTNAETATSDTPFKDVPKRFVNGQQSYKLSISSKGGAWSDGGSISLLPGAGTYTTTGNRSPAFMAQSIGGGGGYITTHNEHIESATINGINGGTGGDILVDLRDVAINTSGHGAWGVLAQSVGSGGGVLADLAGEVTFENTAISSSRKGGQHGGDITVTVRSGSDINVGTGMTSVANAHGIVAQSLGSSGGLRSDGDKLVFDGKNSSVSDGYGGAITITVEDNASVSTDATGGIGILAHSSGQYANHDKKGITVQVDGDVSAGYTGNSPITGHHLDGVGVMVMGGAVKDSGFANTINVNGRVMLAYSDAKGYGIKTDYGITNINNFGLIQGSVDMGSTPGTLTNNQSGTLEMGSIYRVGNNSLHNYGTLQVGTEQSVSTTTLYGTMHQYEGGRLVFTVDAASSGDKHDKLVVDGTANLGGVIEVYADSLLPGSYAFIDATNLNFTGSFADALLYDWVPTFSASGLSATPTANFNGAHLNLRGTAASLADYIARGWQSADVAKAGLFAHLHHVETSEKYQETLEQLGGQQFQAQTQQMVASSFGGFNDALRCPRDGMGVRQGAQGCVWAEATGNHTRQTEQSENLGFSSEGGGVRMGAQRALNDVVTLGSAFGVSRNRLTSTGFSSKGNTFDATVSLSRDVGNWTFSGAVMAAHGRFHNDRTVDFGSGGASRGLNATYSSRSTTTLLGARLRAAYNISFNNYYLRPLVDLDVLHSRSPSFTESDSGPLQLEVGSAKQTQIVVSPTLETGASFDVGSETLMRAYAGVGVSMYSDAKHTSQNRFNKALTSSGTFTSEQDTPSVLGRLSLGVEFAREDNLSFSAEYGLQAGGGYRSQNLNARLTYRF</sequence>
<organism evidence="3 4">
    <name type="scientific">Neopusillimonas maritima</name>
    <dbReference type="NCBI Taxonomy" id="2026239"/>
    <lineage>
        <taxon>Bacteria</taxon>
        <taxon>Pseudomonadati</taxon>
        <taxon>Pseudomonadota</taxon>
        <taxon>Betaproteobacteria</taxon>
        <taxon>Burkholderiales</taxon>
        <taxon>Alcaligenaceae</taxon>
        <taxon>Neopusillimonas</taxon>
    </lineage>
</organism>
<dbReference type="SUPFAM" id="SSF103515">
    <property type="entry name" value="Autotransporter"/>
    <property type="match status" value="1"/>
</dbReference>
<reference evidence="3 4" key="1">
    <citation type="submission" date="2017-08" db="EMBL/GenBank/DDBJ databases">
        <title>Pusillimonas indicus sp. nov., a member of the family Alcaligenaceae isolated from surface seawater.</title>
        <authorList>
            <person name="Li J."/>
        </authorList>
    </citation>
    <scope>NUCLEOTIDE SEQUENCE [LARGE SCALE GENOMIC DNA]</scope>
    <source>
        <strain evidence="3 4">L52-1-41</strain>
    </source>
</reference>
<dbReference type="SMART" id="SM00869">
    <property type="entry name" value="Autotransporter"/>
    <property type="match status" value="1"/>
</dbReference>
<feature type="signal peptide" evidence="1">
    <location>
        <begin position="1"/>
        <end position="19"/>
    </location>
</feature>
<evidence type="ECO:0000313" key="4">
    <source>
        <dbReference type="Proteomes" id="UP000266206"/>
    </source>
</evidence>
<dbReference type="OrthoDB" id="8644697at2"/>
<dbReference type="Proteomes" id="UP000266206">
    <property type="component" value="Unassembled WGS sequence"/>
</dbReference>
<dbReference type="InterPro" id="IPR005546">
    <property type="entry name" value="Autotransporte_beta"/>
</dbReference>
<dbReference type="RefSeq" id="WP_119516342.1">
    <property type="nucleotide sequence ID" value="NZ_NQYH01000008.1"/>
</dbReference>
<gene>
    <name evidence="3" type="ORF">CJP73_10125</name>
</gene>
<dbReference type="InterPro" id="IPR036709">
    <property type="entry name" value="Autotransporte_beta_dom_sf"/>
</dbReference>
<dbReference type="EMBL" id="NQYH01000008">
    <property type="protein sequence ID" value="RIY40481.1"/>
    <property type="molecule type" value="Genomic_DNA"/>
</dbReference>
<evidence type="ECO:0000256" key="1">
    <source>
        <dbReference type="SAM" id="SignalP"/>
    </source>
</evidence>
<comment type="caution">
    <text evidence="3">The sequence shown here is derived from an EMBL/GenBank/DDBJ whole genome shotgun (WGS) entry which is preliminary data.</text>
</comment>
<evidence type="ECO:0000259" key="2">
    <source>
        <dbReference type="PROSITE" id="PS51208"/>
    </source>
</evidence>
<feature type="chain" id="PRO_5017427827" description="Autotransporter domain-containing protein" evidence="1">
    <location>
        <begin position="20"/>
        <end position="2129"/>
    </location>
</feature>
<name>A0A3A1YSJ9_9BURK</name>
<dbReference type="PROSITE" id="PS51208">
    <property type="entry name" value="AUTOTRANSPORTER"/>
    <property type="match status" value="1"/>
</dbReference>
<feature type="domain" description="Autotransporter" evidence="2">
    <location>
        <begin position="1845"/>
        <end position="2129"/>
    </location>
</feature>
<protein>
    <recommendedName>
        <fullName evidence="2">Autotransporter domain-containing protein</fullName>
    </recommendedName>
</protein>
<proteinExistence type="predicted"/>
<keyword evidence="1" id="KW-0732">Signal</keyword>
<accession>A0A3A1YSJ9</accession>
<evidence type="ECO:0000313" key="3">
    <source>
        <dbReference type="EMBL" id="RIY40481.1"/>
    </source>
</evidence>